<feature type="domain" description="Peptidase S24/S26A/S26B/S26C" evidence="1">
    <location>
        <begin position="133"/>
        <end position="210"/>
    </location>
</feature>
<evidence type="ECO:0000313" key="3">
    <source>
        <dbReference type="Proteomes" id="UP001165653"/>
    </source>
</evidence>
<evidence type="ECO:0000313" key="2">
    <source>
        <dbReference type="EMBL" id="MCW1915970.1"/>
    </source>
</evidence>
<keyword evidence="3" id="KW-1185">Reference proteome</keyword>
<accession>A0ABT3G805</accession>
<sequence>MPNESEISASEISKWLDSAGHSREWLADQTGTHPGTVAGWLAPGKPRPIPIPTLKLIERLMCDDLLGAPNYSYAEAAVIRRAMVQEGYSSLQDFVRDAVVANAQRIMDAREKIVELSTTSTAAGGFTIMRRGSIAAGGRSSADVEETEIPVSKAYKADHYALRVSGRSMEPTIPDGSTIIVKAFKDQGFPRKGSIVVYNDGLGTTLKMFDYAPAQGDEEHARNGKIPVLRSINPEFPDVEPLEGGRIDAVLVEVV</sequence>
<reference evidence="2" key="1">
    <citation type="submission" date="2022-10" db="EMBL/GenBank/DDBJ databases">
        <title>Luteolibacter sp. GHJ8, whole genome shotgun sequencing project.</title>
        <authorList>
            <person name="Zhao G."/>
            <person name="Shen L."/>
        </authorList>
    </citation>
    <scope>NUCLEOTIDE SEQUENCE</scope>
    <source>
        <strain evidence="2">GHJ8</strain>
    </source>
</reference>
<dbReference type="Gene3D" id="2.10.109.10">
    <property type="entry name" value="Umud Fragment, subunit A"/>
    <property type="match status" value="1"/>
</dbReference>
<dbReference type="SUPFAM" id="SSF51306">
    <property type="entry name" value="LexA/Signal peptidase"/>
    <property type="match status" value="1"/>
</dbReference>
<dbReference type="InterPro" id="IPR039418">
    <property type="entry name" value="LexA-like"/>
</dbReference>
<proteinExistence type="predicted"/>
<dbReference type="InterPro" id="IPR015927">
    <property type="entry name" value="Peptidase_S24_S26A/B/C"/>
</dbReference>
<gene>
    <name evidence="2" type="ORF">OJ996_20450</name>
</gene>
<protein>
    <submittedName>
        <fullName evidence="2">S24 family peptidase</fullName>
    </submittedName>
</protein>
<dbReference type="CDD" id="cd06529">
    <property type="entry name" value="S24_LexA-like"/>
    <property type="match status" value="1"/>
</dbReference>
<dbReference type="Pfam" id="PF00717">
    <property type="entry name" value="Peptidase_S24"/>
    <property type="match status" value="1"/>
</dbReference>
<organism evidence="2 3">
    <name type="scientific">Luteolibacter rhizosphaerae</name>
    <dbReference type="NCBI Taxonomy" id="2989719"/>
    <lineage>
        <taxon>Bacteria</taxon>
        <taxon>Pseudomonadati</taxon>
        <taxon>Verrucomicrobiota</taxon>
        <taxon>Verrucomicrobiia</taxon>
        <taxon>Verrucomicrobiales</taxon>
        <taxon>Verrucomicrobiaceae</taxon>
        <taxon>Luteolibacter</taxon>
    </lineage>
</organism>
<evidence type="ECO:0000259" key="1">
    <source>
        <dbReference type="Pfam" id="PF00717"/>
    </source>
</evidence>
<dbReference type="EMBL" id="JAPDDR010000011">
    <property type="protein sequence ID" value="MCW1915970.1"/>
    <property type="molecule type" value="Genomic_DNA"/>
</dbReference>
<dbReference type="InterPro" id="IPR036286">
    <property type="entry name" value="LexA/Signal_pep-like_sf"/>
</dbReference>
<dbReference type="Proteomes" id="UP001165653">
    <property type="component" value="Unassembled WGS sequence"/>
</dbReference>
<name>A0ABT3G805_9BACT</name>
<comment type="caution">
    <text evidence="2">The sequence shown here is derived from an EMBL/GenBank/DDBJ whole genome shotgun (WGS) entry which is preliminary data.</text>
</comment>